<accession>A0A3R9PXB6</accession>
<evidence type="ECO:0000256" key="2">
    <source>
        <dbReference type="ARBA" id="ARBA00022475"/>
    </source>
</evidence>
<evidence type="ECO:0000256" key="4">
    <source>
        <dbReference type="ARBA" id="ARBA00022989"/>
    </source>
</evidence>
<proteinExistence type="inferred from homology"/>
<keyword evidence="5 8" id="KW-0406">Ion transport</keyword>
<feature type="transmembrane region" description="Helical" evidence="8">
    <location>
        <begin position="96"/>
        <end position="122"/>
    </location>
</feature>
<evidence type="ECO:0000256" key="5">
    <source>
        <dbReference type="ARBA" id="ARBA00023065"/>
    </source>
</evidence>
<keyword evidence="4 8" id="KW-1133">Transmembrane helix</keyword>
<evidence type="ECO:0000313" key="10">
    <source>
        <dbReference type="Proteomes" id="UP000277582"/>
    </source>
</evidence>
<dbReference type="InterPro" id="IPR022929">
    <property type="entry name" value="Put_MntP"/>
</dbReference>
<sequence>MDPSSLAISISLAFDCLSVSAARFTGLSFDRESSLRMAFSFGTFQFLMFYAGWVVGSRFSLFVSEFDHWIAFFLLFYIGIRMINQSVKGEKFQETSITTLVLSIATSIDALAAGLGLSLIGIDALTPAVVAGISSFLLTLVGSYIGVKGKAALGEKSGAFGGAVLILIGFKILVEHLL</sequence>
<feature type="transmembrane region" description="Helical" evidence="8">
    <location>
        <begin position="6"/>
        <end position="25"/>
    </location>
</feature>
<evidence type="ECO:0000256" key="1">
    <source>
        <dbReference type="ARBA" id="ARBA00022448"/>
    </source>
</evidence>
<keyword evidence="10" id="KW-1185">Reference proteome</keyword>
<comment type="caution">
    <text evidence="9">The sequence shown here is derived from an EMBL/GenBank/DDBJ whole genome shotgun (WGS) entry which is preliminary data.</text>
</comment>
<protein>
    <recommendedName>
        <fullName evidence="8">Putative manganese efflux pump MntP</fullName>
    </recommendedName>
</protein>
<name>A0A3R9PXB6_9CREN</name>
<dbReference type="Proteomes" id="UP000277582">
    <property type="component" value="Unassembled WGS sequence"/>
</dbReference>
<dbReference type="InterPro" id="IPR003810">
    <property type="entry name" value="Mntp/YtaF"/>
</dbReference>
<dbReference type="GO" id="GO:0005886">
    <property type="term" value="C:plasma membrane"/>
    <property type="evidence" value="ECO:0007669"/>
    <property type="project" value="UniProtKB-SubCell"/>
</dbReference>
<keyword evidence="7 8" id="KW-0464">Manganese</keyword>
<feature type="transmembrane region" description="Helical" evidence="8">
    <location>
        <begin position="159"/>
        <end position="177"/>
    </location>
</feature>
<dbReference type="AlphaFoldDB" id="A0A3R9PXB6"/>
<feature type="transmembrane region" description="Helical" evidence="8">
    <location>
        <begin position="128"/>
        <end position="147"/>
    </location>
</feature>
<organism evidence="9 10">
    <name type="scientific">Candidatus Methanodesulfokora washburnensis</name>
    <dbReference type="NCBI Taxonomy" id="2478471"/>
    <lineage>
        <taxon>Archaea</taxon>
        <taxon>Thermoproteota</taxon>
        <taxon>Candidatus Korarchaeia</taxon>
        <taxon>Candidatus Korarchaeia incertae sedis</taxon>
        <taxon>Candidatus Methanodesulfokora</taxon>
    </lineage>
</organism>
<comment type="similarity">
    <text evidence="8">Belongs to the MntP (TC 9.B.29) family.</text>
</comment>
<keyword evidence="1 8" id="KW-0813">Transport</keyword>
<evidence type="ECO:0000256" key="8">
    <source>
        <dbReference type="HAMAP-Rule" id="MF_01521"/>
    </source>
</evidence>
<feature type="transmembrane region" description="Helical" evidence="8">
    <location>
        <begin position="68"/>
        <end position="84"/>
    </location>
</feature>
<evidence type="ECO:0000313" key="9">
    <source>
        <dbReference type="EMBL" id="RSN75529.1"/>
    </source>
</evidence>
<keyword evidence="2 8" id="KW-1003">Cell membrane</keyword>
<dbReference type="Pfam" id="PF02659">
    <property type="entry name" value="Mntp"/>
    <property type="match status" value="1"/>
</dbReference>
<dbReference type="OrthoDB" id="53356at2157"/>
<comment type="subcellular location">
    <subcellularLocation>
        <location evidence="8">Cell membrane</location>
        <topology evidence="8">Multi-pass membrane protein</topology>
    </subcellularLocation>
</comment>
<dbReference type="PANTHER" id="PTHR35529">
    <property type="entry name" value="MANGANESE EFFLUX PUMP MNTP-RELATED"/>
    <property type="match status" value="1"/>
</dbReference>
<evidence type="ECO:0000256" key="3">
    <source>
        <dbReference type="ARBA" id="ARBA00022692"/>
    </source>
</evidence>
<evidence type="ECO:0000256" key="6">
    <source>
        <dbReference type="ARBA" id="ARBA00023136"/>
    </source>
</evidence>
<keyword evidence="6 8" id="KW-0472">Membrane</keyword>
<evidence type="ECO:0000256" key="7">
    <source>
        <dbReference type="ARBA" id="ARBA00023211"/>
    </source>
</evidence>
<gene>
    <name evidence="8" type="primary">mntP</name>
    <name evidence="9" type="ORF">D6D85_06000</name>
</gene>
<dbReference type="PANTHER" id="PTHR35529:SF1">
    <property type="entry name" value="MANGANESE EFFLUX PUMP MNTP-RELATED"/>
    <property type="match status" value="1"/>
</dbReference>
<dbReference type="HAMAP" id="MF_01521">
    <property type="entry name" value="MntP_pump"/>
    <property type="match status" value="1"/>
</dbReference>
<dbReference type="EMBL" id="RCOS01000073">
    <property type="protein sequence ID" value="RSN75529.1"/>
    <property type="molecule type" value="Genomic_DNA"/>
</dbReference>
<keyword evidence="3 8" id="KW-0812">Transmembrane</keyword>
<comment type="function">
    <text evidence="8">Probably functions as a manganese efflux pump.</text>
</comment>
<dbReference type="GO" id="GO:0005384">
    <property type="term" value="F:manganese ion transmembrane transporter activity"/>
    <property type="evidence" value="ECO:0007669"/>
    <property type="project" value="UniProtKB-UniRule"/>
</dbReference>
<feature type="transmembrane region" description="Helical" evidence="8">
    <location>
        <begin position="37"/>
        <end position="56"/>
    </location>
</feature>
<dbReference type="RefSeq" id="WP_125671118.1">
    <property type="nucleotide sequence ID" value="NZ_RCOS01000073.1"/>
</dbReference>
<reference evidence="9 10" key="1">
    <citation type="submission" date="2018-10" db="EMBL/GenBank/DDBJ databases">
        <title>Co-occurring genomic capacity for anaerobic methane metabolism and dissimilatory sulfite reduction discovered in the Korarchaeota.</title>
        <authorList>
            <person name="Mckay L.J."/>
            <person name="Dlakic M."/>
            <person name="Fields M.W."/>
            <person name="Delmont T.O."/>
            <person name="Eren A.M."/>
            <person name="Jay Z.J."/>
            <person name="Klingelsmith K.B."/>
            <person name="Rusch D.B."/>
            <person name="Inskeep W.P."/>
        </authorList>
    </citation>
    <scope>NUCLEOTIDE SEQUENCE [LARGE SCALE GENOMIC DNA]</scope>
    <source>
        <strain evidence="9 10">MDKW</strain>
    </source>
</reference>